<feature type="chain" id="PRO_5046713973" evidence="1">
    <location>
        <begin position="20"/>
        <end position="293"/>
    </location>
</feature>
<accession>A0ABW0PZI5</accession>
<dbReference type="InterPro" id="IPR015000">
    <property type="entry name" value="EipB-like"/>
</dbReference>
<dbReference type="EMBL" id="JBHSML010000013">
    <property type="protein sequence ID" value="MFC5518011.1"/>
    <property type="molecule type" value="Genomic_DNA"/>
</dbReference>
<proteinExistence type="predicted"/>
<feature type="signal peptide" evidence="1">
    <location>
        <begin position="1"/>
        <end position="19"/>
    </location>
</feature>
<evidence type="ECO:0000313" key="2">
    <source>
        <dbReference type="EMBL" id="MFC5518011.1"/>
    </source>
</evidence>
<gene>
    <name evidence="2" type="ORF">ACFPP9_19685</name>
</gene>
<comment type="caution">
    <text evidence="2">The sequence shown here is derived from an EMBL/GenBank/DDBJ whole genome shotgun (WGS) entry which is preliminary data.</text>
</comment>
<name>A0ABW0PZI5_9HYPH</name>
<keyword evidence="3" id="KW-1185">Reference proteome</keyword>
<organism evidence="2 3">
    <name type="scientific">Kaistia terrae</name>
    <dbReference type="NCBI Taxonomy" id="537017"/>
    <lineage>
        <taxon>Bacteria</taxon>
        <taxon>Pseudomonadati</taxon>
        <taxon>Pseudomonadota</taxon>
        <taxon>Alphaproteobacteria</taxon>
        <taxon>Hyphomicrobiales</taxon>
        <taxon>Kaistiaceae</taxon>
        <taxon>Kaistia</taxon>
    </lineage>
</organism>
<evidence type="ECO:0000313" key="3">
    <source>
        <dbReference type="Proteomes" id="UP001596150"/>
    </source>
</evidence>
<sequence>MKSVSMGAGSTGLALAAVAASLLGMTGAAIALSPGPAKLPFATHQAVYDLRLDTGGKSSDTISDAEGRMVYDFSGSRCDGYNTKLRFVTRISDGEGNSRLTDVATSTFEDGDGKSFSFATKSYVDGALAEDSTGSAEREGGKLHVTLAKPKTERFDIAPSFQFPNQHLATIIEAATRGERFVQVGLFDGSEKGEKPYATSAVIGAPNAGADDLSDEATARQAGIANIRHWPVTLSYFDEKATGEPSPAYELSFIVYENGVTRRMRLDYGDFALTGKLVRLDMKPLKITAKRCP</sequence>
<protein>
    <submittedName>
        <fullName evidence="2">Cell envelope integrity EipB family protein</fullName>
    </submittedName>
</protein>
<evidence type="ECO:0000256" key="1">
    <source>
        <dbReference type="SAM" id="SignalP"/>
    </source>
</evidence>
<keyword evidence="1" id="KW-0732">Signal</keyword>
<dbReference type="Pfam" id="PF08904">
    <property type="entry name" value="EipB_like"/>
    <property type="match status" value="1"/>
</dbReference>
<dbReference type="RefSeq" id="WP_266343812.1">
    <property type="nucleotide sequence ID" value="NZ_JAPKNH010000003.1"/>
</dbReference>
<reference evidence="3" key="1">
    <citation type="journal article" date="2019" name="Int. J. Syst. Evol. Microbiol.">
        <title>The Global Catalogue of Microorganisms (GCM) 10K type strain sequencing project: providing services to taxonomists for standard genome sequencing and annotation.</title>
        <authorList>
            <consortium name="The Broad Institute Genomics Platform"/>
            <consortium name="The Broad Institute Genome Sequencing Center for Infectious Disease"/>
            <person name="Wu L."/>
            <person name="Ma J."/>
        </authorList>
    </citation>
    <scope>NUCLEOTIDE SEQUENCE [LARGE SCALE GENOMIC DNA]</scope>
    <source>
        <strain evidence="3">KACC 12633</strain>
    </source>
</reference>
<dbReference type="Proteomes" id="UP001596150">
    <property type="component" value="Unassembled WGS sequence"/>
</dbReference>